<keyword evidence="8" id="KW-0443">Lipid metabolism</keyword>
<dbReference type="InterPro" id="IPR012258">
    <property type="entry name" value="Acyl-CoA_oxidase"/>
</dbReference>
<proteinExistence type="inferred from homology"/>
<evidence type="ECO:0000256" key="7">
    <source>
        <dbReference type="ARBA" id="ARBA00023002"/>
    </source>
</evidence>
<dbReference type="InterPro" id="IPR006091">
    <property type="entry name" value="Acyl-CoA_Oxase/DH_mid-dom"/>
</dbReference>
<dbReference type="InterPro" id="IPR036250">
    <property type="entry name" value="AcylCo_DH-like_C"/>
</dbReference>
<feature type="transmembrane region" description="Helical" evidence="11">
    <location>
        <begin position="283"/>
        <end position="305"/>
    </location>
</feature>
<dbReference type="InterPro" id="IPR055060">
    <property type="entry name" value="ACOX_C_alpha1"/>
</dbReference>
<keyword evidence="11" id="KW-0812">Transmembrane</keyword>
<evidence type="ECO:0000256" key="1">
    <source>
        <dbReference type="ARBA" id="ARBA00001974"/>
    </source>
</evidence>
<dbReference type="GO" id="GO:0005504">
    <property type="term" value="F:fatty acid binding"/>
    <property type="evidence" value="ECO:0007669"/>
    <property type="project" value="TreeGrafter"/>
</dbReference>
<evidence type="ECO:0000256" key="8">
    <source>
        <dbReference type="ARBA" id="ARBA00023098"/>
    </source>
</evidence>
<dbReference type="EMBL" id="GEZM01086048">
    <property type="protein sequence ID" value="JAV59816.1"/>
    <property type="molecule type" value="Transcribed_RNA"/>
</dbReference>
<dbReference type="InterPro" id="IPR046373">
    <property type="entry name" value="Acyl-CoA_Oxase/DH_mid-dom_sf"/>
</dbReference>
<dbReference type="Pfam" id="PF22924">
    <property type="entry name" value="ACOX_C_alpha1"/>
    <property type="match status" value="1"/>
</dbReference>
<dbReference type="FunFam" id="1.20.140.10:FF:000007">
    <property type="entry name" value="Acyl-coenzyme A oxidase"/>
    <property type="match status" value="1"/>
</dbReference>
<protein>
    <recommendedName>
        <fullName evidence="9">Acyl-coenzyme A oxidase</fullName>
    </recommendedName>
</protein>
<sequence>MSETTENRPFNWKSMTKFLLQSGDVELERELYKGLQKDPILYPVGNRPTHDEATQISVRNSFKLCELRKLFSDRITFTALFKLTSHVSVGAGMQDGISSALFVGALNSVGTDRHLKYVELEKRGEIIGAYCLTEIGHGSDTRSMRTEAVYDKESRGFVLNTPNFEAAKCWSGNVGRIATHAVVYAQLIIPDDGNYGLQPFVVQIRDTRTLLPRPGVTIAHLGEKVGLNGVDNGVIIFNNFRIPKENLLNRLGDINDEGNYVLEVADTRKQYAIALSVLFGARISVVILTVANLTHALVIAVRCLFNQNRTGHPRIRTLMPHLAIAYVGTIFSPLVLQLRTQLANVLEKDDDSSTKMLSEMHAIATAAKSIFSWQSRDGVKECVEACSSLAYYRDSDLVRLKSDNEANCTYDGENHVLIQQTSNWLMKLWPEVAKGTIVDFPLGSVSFLNKEVLNTTFHVSNMQQFMDLNNILGYYRWLITYLLKKSHDKHVRLLENDQFSRKNENQVYYRKSLSVAYFEHFTIQIVSLKVKEAADDEIRTVLTKLLSLYGIWNLQKFVPYFYEGGYVHGSLFAEYIEDSILLLNHELEKDALSLVNAIASPDVFGWSAVGYSLGYSGGQIYERLESAILQQLGVFSTPAWISAIKNLKSKL</sequence>
<feature type="binding site" evidence="10">
    <location>
        <position position="133"/>
    </location>
    <ligand>
        <name>FAD</name>
        <dbReference type="ChEBI" id="CHEBI:57692"/>
    </ligand>
</feature>
<feature type="domain" description="Acyl-CoA oxidase C-alpha1" evidence="14">
    <location>
        <begin position="316"/>
        <end position="426"/>
    </location>
</feature>
<dbReference type="GO" id="GO:0033540">
    <property type="term" value="P:fatty acid beta-oxidation using acyl-CoA oxidase"/>
    <property type="evidence" value="ECO:0007669"/>
    <property type="project" value="TreeGrafter"/>
</dbReference>
<evidence type="ECO:0000259" key="13">
    <source>
        <dbReference type="Pfam" id="PF02770"/>
    </source>
</evidence>
<reference evidence="15" key="1">
    <citation type="journal article" date="2016" name="Sci. Rep.">
        <title>Molecular characterization of firefly nuptial gifts: a multi-omics approach sheds light on postcopulatory sexual selection.</title>
        <authorList>
            <person name="Al-Wathiqui N."/>
            <person name="Fallon T.R."/>
            <person name="South A."/>
            <person name="Weng J.K."/>
            <person name="Lewis S.M."/>
        </authorList>
    </citation>
    <scope>NUCLEOTIDE SEQUENCE</scope>
</reference>
<dbReference type="InterPro" id="IPR009100">
    <property type="entry name" value="AcylCoA_DH/oxidase_NM_dom_sf"/>
</dbReference>
<keyword evidence="11" id="KW-0472">Membrane</keyword>
<dbReference type="Pfam" id="PF02770">
    <property type="entry name" value="Acyl-CoA_dh_M"/>
    <property type="match status" value="1"/>
</dbReference>
<name>A0A1Y1KK77_PHOPY</name>
<dbReference type="InterPro" id="IPR002655">
    <property type="entry name" value="Acyl-CoA_oxidase_C"/>
</dbReference>
<dbReference type="PANTHER" id="PTHR10909">
    <property type="entry name" value="ELECTRON TRANSPORT OXIDOREDUCTASE"/>
    <property type="match status" value="1"/>
</dbReference>
<organism evidence="15">
    <name type="scientific">Photinus pyralis</name>
    <name type="common">Common eastern firefly</name>
    <name type="synonym">Lampyris pyralis</name>
    <dbReference type="NCBI Taxonomy" id="7054"/>
    <lineage>
        <taxon>Eukaryota</taxon>
        <taxon>Metazoa</taxon>
        <taxon>Ecdysozoa</taxon>
        <taxon>Arthropoda</taxon>
        <taxon>Hexapoda</taxon>
        <taxon>Insecta</taxon>
        <taxon>Pterygota</taxon>
        <taxon>Neoptera</taxon>
        <taxon>Endopterygota</taxon>
        <taxon>Coleoptera</taxon>
        <taxon>Polyphaga</taxon>
        <taxon>Elateriformia</taxon>
        <taxon>Elateroidea</taxon>
        <taxon>Lampyridae</taxon>
        <taxon>Lampyrinae</taxon>
        <taxon>Photinus</taxon>
    </lineage>
</organism>
<keyword evidence="5 9" id="KW-0274">FAD</keyword>
<evidence type="ECO:0000259" key="12">
    <source>
        <dbReference type="Pfam" id="PF01756"/>
    </source>
</evidence>
<accession>A0A1Y1KK77</accession>
<evidence type="ECO:0000313" key="15">
    <source>
        <dbReference type="EMBL" id="JAV59816.1"/>
    </source>
</evidence>
<feature type="domain" description="Acyl-CoA oxidase C-terminal" evidence="12">
    <location>
        <begin position="467"/>
        <end position="643"/>
    </location>
</feature>
<evidence type="ECO:0000256" key="10">
    <source>
        <dbReference type="PIRSR" id="PIRSR000168-2"/>
    </source>
</evidence>
<evidence type="ECO:0000256" key="9">
    <source>
        <dbReference type="PIRNR" id="PIRNR000168"/>
    </source>
</evidence>
<comment type="similarity">
    <text evidence="3 9">Belongs to the acyl-CoA oxidase family.</text>
</comment>
<dbReference type="GO" id="GO:0005777">
    <property type="term" value="C:peroxisome"/>
    <property type="evidence" value="ECO:0007669"/>
    <property type="project" value="InterPro"/>
</dbReference>
<dbReference type="GO" id="GO:0055088">
    <property type="term" value="P:lipid homeostasis"/>
    <property type="evidence" value="ECO:0007669"/>
    <property type="project" value="TreeGrafter"/>
</dbReference>
<dbReference type="FunFam" id="2.40.110.10:FF:000005">
    <property type="entry name" value="Acyl-coenzyme A oxidase"/>
    <property type="match status" value="1"/>
</dbReference>
<keyword evidence="4 9" id="KW-0285">Flavoprotein</keyword>
<dbReference type="Gene3D" id="1.20.140.10">
    <property type="entry name" value="Butyryl-CoA Dehydrogenase, subunit A, domain 3"/>
    <property type="match status" value="2"/>
</dbReference>
<evidence type="ECO:0000256" key="3">
    <source>
        <dbReference type="ARBA" id="ARBA00006288"/>
    </source>
</evidence>
<evidence type="ECO:0000256" key="4">
    <source>
        <dbReference type="ARBA" id="ARBA00022630"/>
    </source>
</evidence>
<keyword evidence="7" id="KW-0560">Oxidoreductase</keyword>
<feature type="transmembrane region" description="Helical" evidence="11">
    <location>
        <begin position="317"/>
        <end position="336"/>
    </location>
</feature>
<dbReference type="SUPFAM" id="SSF47203">
    <property type="entry name" value="Acyl-CoA dehydrogenase C-terminal domain-like"/>
    <property type="match status" value="2"/>
</dbReference>
<dbReference type="Pfam" id="PF01756">
    <property type="entry name" value="ACOX"/>
    <property type="match status" value="1"/>
</dbReference>
<dbReference type="GO" id="GO:0016402">
    <property type="term" value="F:pristanoyl-CoA oxidase activity"/>
    <property type="evidence" value="ECO:0007669"/>
    <property type="project" value="TreeGrafter"/>
</dbReference>
<feature type="binding site" evidence="10">
    <location>
        <position position="172"/>
    </location>
    <ligand>
        <name>FAD</name>
        <dbReference type="ChEBI" id="CHEBI:57692"/>
    </ligand>
</feature>
<keyword evidence="11" id="KW-1133">Transmembrane helix</keyword>
<evidence type="ECO:0000256" key="2">
    <source>
        <dbReference type="ARBA" id="ARBA00005189"/>
    </source>
</evidence>
<feature type="domain" description="Acyl-CoA oxidase/dehydrogenase middle" evidence="13">
    <location>
        <begin position="129"/>
        <end position="239"/>
    </location>
</feature>
<dbReference type="PANTHER" id="PTHR10909:SF390">
    <property type="entry name" value="PEROXISOMAL ACYL-COENZYME A OXIDASE 3"/>
    <property type="match status" value="1"/>
</dbReference>
<dbReference type="SUPFAM" id="SSF56645">
    <property type="entry name" value="Acyl-CoA dehydrogenase NM domain-like"/>
    <property type="match status" value="1"/>
</dbReference>
<evidence type="ECO:0000256" key="11">
    <source>
        <dbReference type="SAM" id="Phobius"/>
    </source>
</evidence>
<evidence type="ECO:0000259" key="14">
    <source>
        <dbReference type="Pfam" id="PF22924"/>
    </source>
</evidence>
<dbReference type="AlphaFoldDB" id="A0A1Y1KK77"/>
<evidence type="ECO:0000256" key="6">
    <source>
        <dbReference type="ARBA" id="ARBA00022832"/>
    </source>
</evidence>
<keyword evidence="6" id="KW-0276">Fatty acid metabolism</keyword>
<evidence type="ECO:0000256" key="5">
    <source>
        <dbReference type="ARBA" id="ARBA00022827"/>
    </source>
</evidence>
<comment type="cofactor">
    <cofactor evidence="1">
        <name>FAD</name>
        <dbReference type="ChEBI" id="CHEBI:57692"/>
    </cofactor>
</comment>
<dbReference type="PIRSF" id="PIRSF000168">
    <property type="entry name" value="Acyl-CoA_oxidase"/>
    <property type="match status" value="1"/>
</dbReference>
<dbReference type="Gene3D" id="2.40.110.10">
    <property type="entry name" value="Butyryl-CoA Dehydrogenase, subunit A, domain 2"/>
    <property type="match status" value="1"/>
</dbReference>
<comment type="pathway">
    <text evidence="2">Lipid metabolism.</text>
</comment>
<dbReference type="GO" id="GO:0071949">
    <property type="term" value="F:FAD binding"/>
    <property type="evidence" value="ECO:0007669"/>
    <property type="project" value="InterPro"/>
</dbReference>